<comment type="caution">
    <text evidence="1">The sequence shown here is derived from an EMBL/GenBank/DDBJ whole genome shotgun (WGS) entry which is preliminary data.</text>
</comment>
<evidence type="ECO:0008006" key="3">
    <source>
        <dbReference type="Google" id="ProtNLM"/>
    </source>
</evidence>
<sequence>MESLPDTAELRVSEGRPCAEAGRCESLAGTLAGNIAPAGLESSWLGSAVTVNTAHAEIVAAGMRCTYRVQATAAKLAAAASRYAANDADSATRLRTLDGSKVC</sequence>
<gene>
    <name evidence="1" type="ORF">MSIMFB_04378</name>
</gene>
<organism evidence="1 2">
    <name type="scientific">Mycobacterium simulans</name>
    <dbReference type="NCBI Taxonomy" id="627089"/>
    <lineage>
        <taxon>Bacteria</taxon>
        <taxon>Bacillati</taxon>
        <taxon>Actinomycetota</taxon>
        <taxon>Actinomycetes</taxon>
        <taxon>Mycobacteriales</taxon>
        <taxon>Mycobacteriaceae</taxon>
        <taxon>Mycobacterium</taxon>
    </lineage>
</organism>
<dbReference type="RefSeq" id="WP_186244441.1">
    <property type="nucleotide sequence ID" value="NZ_OCTY01000002.1"/>
</dbReference>
<accession>A0A7Z7NCA3</accession>
<evidence type="ECO:0000313" key="1">
    <source>
        <dbReference type="EMBL" id="SOJ56901.1"/>
    </source>
</evidence>
<evidence type="ECO:0000313" key="2">
    <source>
        <dbReference type="Proteomes" id="UP000554965"/>
    </source>
</evidence>
<keyword evidence="2" id="KW-1185">Reference proteome</keyword>
<proteinExistence type="predicted"/>
<reference evidence="1 2" key="1">
    <citation type="submission" date="2017-10" db="EMBL/GenBank/DDBJ databases">
        <authorList>
            <consortium name="Urmite Genomes"/>
        </authorList>
    </citation>
    <scope>NUCLEOTIDE SEQUENCE [LARGE SCALE GENOMIC DNA]</scope>
    <source>
        <strain evidence="1 2">FB-527</strain>
    </source>
</reference>
<dbReference type="Proteomes" id="UP000554965">
    <property type="component" value="Unassembled WGS sequence"/>
</dbReference>
<dbReference type="AlphaFoldDB" id="A0A7Z7NCA3"/>
<dbReference type="EMBL" id="OCTY01000002">
    <property type="protein sequence ID" value="SOJ56901.1"/>
    <property type="molecule type" value="Genomic_DNA"/>
</dbReference>
<name>A0A7Z7NCA3_9MYCO</name>
<protein>
    <recommendedName>
        <fullName evidence="3">ESX-1 secretion-associated protein</fullName>
    </recommendedName>
</protein>